<sequence>MAGSGSTAAVGAGQYAAESASAAAAGSGQGAARLASATWACTDGMDPNSSYLIKNELFGNKKKARKDIRCFCFEKIIDCDLTNYKDFIESIVEQYSPRYLEVAHVQYYDDALKICPEVKCDQDLMLMFEKHSETKVVRMIIAYCDPYEQYEPITEWHSDAHSQPNKNVEQEDDTYLRNPRPENEHVGVDEENMYEVDEPIPLNVVLCPNKEKDKDYICEDDSEAESEVEDDEVEEVEVEEDEELHEAEHTPHVEYDKLDPPMTKGFTYPSMKEFKLALSQHAIKREFEYNTEYSTRHRFRGYCSRRDADNCPWRIHASTTEDKCTVMVKKNPCGHDCSSTRRKKKTKNGTKHWVCDKVKDWLIEDATLGVKALQKKIKEHHKVDLHYKRVYMGKKLALKELYGDWDSNFDNLYRFKAQVETTCPGSIVQIDHYTIKGKIRFRRFFFALKPCIDGFLGGCRPYLAVDSTFLTGRFKGQLASATAVDGHNWMYPLCFGIFDSETNENWIWFMQLLRQAIGSPRGLAISTDAGQAVMTGVKEVFPEVEHRECMFHLVSNFKKKYHGKVFDDHLWDAAYSWNTYIFEKNWVAMETAKPAATAYLRKWHTRLWTRSQFSTICKVDYVTNNLAECFNNWIKHHKSLNLDDLMDKLRQMIMIMWNHRRKVAKKLVGLILPHIIKKLNAKSRELNLEVVESSEEVAEVTHLGGSGFRFVVNLHDNTCSCRQWQVSGLPCKHALAFITSLVNAHIQNYVDSYYSIDKFRAAYGQLIPAMCDKTQWPKSNHGFFMHPPLLKAVAGRPQTERHKGCSEKRRKSGQHLCPICKEYGHHWHKCKKGNKYDIAALMELREPPKKRRKTTKSAESSIVPRGDEAPATAMYFPPSQSLEITTKKKGKHSQTLKTTNKKNAKGCKRSGKGKKMELAKKDESCPMVPPFDSPAMSTRSKKANPASPAMSTRSRRRLSL</sequence>
<dbReference type="GO" id="GO:0008270">
    <property type="term" value="F:zinc ion binding"/>
    <property type="evidence" value="ECO:0007669"/>
    <property type="project" value="UniProtKB-KW"/>
</dbReference>
<dbReference type="Proteomes" id="UP000324705">
    <property type="component" value="Chromosome 5A"/>
</dbReference>
<dbReference type="InterPro" id="IPR018289">
    <property type="entry name" value="MULE_transposase_dom"/>
</dbReference>
<dbReference type="PANTHER" id="PTHR31973:SF195">
    <property type="entry name" value="MUDR FAMILY TRANSPOSASE"/>
    <property type="match status" value="1"/>
</dbReference>
<dbReference type="InterPro" id="IPR004332">
    <property type="entry name" value="Transposase_MuDR"/>
</dbReference>
<evidence type="ECO:0000313" key="7">
    <source>
        <dbReference type="EMBL" id="VAI26130.1"/>
    </source>
</evidence>
<feature type="compositionally biased region" description="Basic and acidic residues" evidence="5">
    <location>
        <begin position="914"/>
        <end position="924"/>
    </location>
</feature>
<feature type="compositionally biased region" description="Basic residues" evidence="5">
    <location>
        <begin position="887"/>
        <end position="913"/>
    </location>
</feature>
<keyword evidence="3" id="KW-0862">Zinc</keyword>
<dbReference type="OMA" id="AQVETTC"/>
<dbReference type="InterPro" id="IPR007527">
    <property type="entry name" value="Znf_SWIM"/>
</dbReference>
<keyword evidence="2 4" id="KW-0863">Zinc-finger</keyword>
<dbReference type="InterPro" id="IPR006564">
    <property type="entry name" value="Znf_PMZ"/>
</dbReference>
<accession>A0A9R0WXC2</accession>
<dbReference type="AlphaFoldDB" id="A0A9R0WXC2"/>
<feature type="region of interest" description="Disordered" evidence="5">
    <location>
        <begin position="158"/>
        <end position="186"/>
    </location>
</feature>
<evidence type="ECO:0000256" key="4">
    <source>
        <dbReference type="PROSITE-ProRule" id="PRU00325"/>
    </source>
</evidence>
<dbReference type="Pfam" id="PF03108">
    <property type="entry name" value="DBD_Tnp_Mut"/>
    <property type="match status" value="1"/>
</dbReference>
<dbReference type="PANTHER" id="PTHR31973">
    <property type="entry name" value="POLYPROTEIN, PUTATIVE-RELATED"/>
    <property type="match status" value="1"/>
</dbReference>
<dbReference type="EMBL" id="LT934119">
    <property type="protein sequence ID" value="VAI26130.1"/>
    <property type="molecule type" value="Genomic_DNA"/>
</dbReference>
<dbReference type="Pfam" id="PF10551">
    <property type="entry name" value="MULE"/>
    <property type="match status" value="1"/>
</dbReference>
<protein>
    <recommendedName>
        <fullName evidence="6">SWIM-type domain-containing protein</fullName>
    </recommendedName>
</protein>
<reference evidence="7 8" key="1">
    <citation type="submission" date="2017-09" db="EMBL/GenBank/DDBJ databases">
        <authorList>
            <consortium name="International Durum Wheat Genome Sequencing Consortium (IDWGSC)"/>
            <person name="Milanesi L."/>
        </authorList>
    </citation>
    <scope>NUCLEOTIDE SEQUENCE [LARGE SCALE GENOMIC DNA]</scope>
    <source>
        <strain evidence="8">cv. Svevo</strain>
    </source>
</reference>
<name>A0A9R0WXC2_TRITD</name>
<keyword evidence="1" id="KW-0479">Metal-binding</keyword>
<dbReference type="PROSITE" id="PS50966">
    <property type="entry name" value="ZF_SWIM"/>
    <property type="match status" value="1"/>
</dbReference>
<evidence type="ECO:0000313" key="8">
    <source>
        <dbReference type="Proteomes" id="UP000324705"/>
    </source>
</evidence>
<feature type="region of interest" description="Disordered" evidence="5">
    <location>
        <begin position="845"/>
        <end position="960"/>
    </location>
</feature>
<dbReference type="Gramene" id="TRITD5Av1G258490.2">
    <property type="protein sequence ID" value="TRITD5Av1G258490.2"/>
    <property type="gene ID" value="TRITD5Av1G258490"/>
</dbReference>
<proteinExistence type="predicted"/>
<dbReference type="Pfam" id="PF04434">
    <property type="entry name" value="SWIM"/>
    <property type="match status" value="1"/>
</dbReference>
<evidence type="ECO:0000256" key="2">
    <source>
        <dbReference type="ARBA" id="ARBA00022771"/>
    </source>
</evidence>
<evidence type="ECO:0000256" key="5">
    <source>
        <dbReference type="SAM" id="MobiDB-lite"/>
    </source>
</evidence>
<evidence type="ECO:0000256" key="3">
    <source>
        <dbReference type="ARBA" id="ARBA00022833"/>
    </source>
</evidence>
<evidence type="ECO:0000256" key="1">
    <source>
        <dbReference type="ARBA" id="ARBA00022723"/>
    </source>
</evidence>
<organism evidence="7 8">
    <name type="scientific">Triticum turgidum subsp. durum</name>
    <name type="common">Durum wheat</name>
    <name type="synonym">Triticum durum</name>
    <dbReference type="NCBI Taxonomy" id="4567"/>
    <lineage>
        <taxon>Eukaryota</taxon>
        <taxon>Viridiplantae</taxon>
        <taxon>Streptophyta</taxon>
        <taxon>Embryophyta</taxon>
        <taxon>Tracheophyta</taxon>
        <taxon>Spermatophyta</taxon>
        <taxon>Magnoliopsida</taxon>
        <taxon>Liliopsida</taxon>
        <taxon>Poales</taxon>
        <taxon>Poaceae</taxon>
        <taxon>BOP clade</taxon>
        <taxon>Pooideae</taxon>
        <taxon>Triticodae</taxon>
        <taxon>Triticeae</taxon>
        <taxon>Triticinae</taxon>
        <taxon>Triticum</taxon>
    </lineage>
</organism>
<feature type="domain" description="SWIM-type" evidence="6">
    <location>
        <begin position="710"/>
        <end position="742"/>
    </location>
</feature>
<evidence type="ECO:0000259" key="6">
    <source>
        <dbReference type="PROSITE" id="PS50966"/>
    </source>
</evidence>
<dbReference type="SMART" id="SM00575">
    <property type="entry name" value="ZnF_PMZ"/>
    <property type="match status" value="1"/>
</dbReference>
<gene>
    <name evidence="7" type="ORF">TRITD_5Av1G258490</name>
</gene>
<feature type="compositionally biased region" description="Basic and acidic residues" evidence="5">
    <location>
        <begin position="246"/>
        <end position="259"/>
    </location>
</feature>
<feature type="region of interest" description="Disordered" evidence="5">
    <location>
        <begin position="239"/>
        <end position="261"/>
    </location>
</feature>
<keyword evidence="8" id="KW-1185">Reference proteome</keyword>